<evidence type="ECO:0000313" key="3">
    <source>
        <dbReference type="Proteomes" id="UP000317421"/>
    </source>
</evidence>
<dbReference type="AlphaFoldDB" id="A0A5C6AIB8"/>
<comment type="caution">
    <text evidence="2">The sequence shown here is derived from an EMBL/GenBank/DDBJ whole genome shotgun (WGS) entry which is preliminary data.</text>
</comment>
<accession>A0A5C6AIB8</accession>
<dbReference type="EMBL" id="SJPR01000002">
    <property type="protein sequence ID" value="TWT97973.1"/>
    <property type="molecule type" value="Genomic_DNA"/>
</dbReference>
<evidence type="ECO:0000256" key="1">
    <source>
        <dbReference type="SAM" id="MobiDB-lite"/>
    </source>
</evidence>
<feature type="compositionally biased region" description="Polar residues" evidence="1">
    <location>
        <begin position="328"/>
        <end position="337"/>
    </location>
</feature>
<name>A0A5C6AIB8_9BACT</name>
<organism evidence="2 3">
    <name type="scientific">Botrimarina colliarenosi</name>
    <dbReference type="NCBI Taxonomy" id="2528001"/>
    <lineage>
        <taxon>Bacteria</taxon>
        <taxon>Pseudomonadati</taxon>
        <taxon>Planctomycetota</taxon>
        <taxon>Planctomycetia</taxon>
        <taxon>Pirellulales</taxon>
        <taxon>Lacipirellulaceae</taxon>
        <taxon>Botrimarina</taxon>
    </lineage>
</organism>
<protein>
    <submittedName>
        <fullName evidence="2">Sulfotransferase domain protein</fullName>
    </submittedName>
</protein>
<reference evidence="2 3" key="1">
    <citation type="submission" date="2019-02" db="EMBL/GenBank/DDBJ databases">
        <title>Deep-cultivation of Planctomycetes and their phenomic and genomic characterization uncovers novel biology.</title>
        <authorList>
            <person name="Wiegand S."/>
            <person name="Jogler M."/>
            <person name="Boedeker C."/>
            <person name="Pinto D."/>
            <person name="Vollmers J."/>
            <person name="Rivas-Marin E."/>
            <person name="Kohn T."/>
            <person name="Peeters S.H."/>
            <person name="Heuer A."/>
            <person name="Rast P."/>
            <person name="Oberbeckmann S."/>
            <person name="Bunk B."/>
            <person name="Jeske O."/>
            <person name="Meyerdierks A."/>
            <person name="Storesund J.E."/>
            <person name="Kallscheuer N."/>
            <person name="Luecker S."/>
            <person name="Lage O.M."/>
            <person name="Pohl T."/>
            <person name="Merkel B.J."/>
            <person name="Hornburger P."/>
            <person name="Mueller R.-W."/>
            <person name="Bruemmer F."/>
            <person name="Labrenz M."/>
            <person name="Spormann A.M."/>
            <person name="Op Den Camp H."/>
            <person name="Overmann J."/>
            <person name="Amann R."/>
            <person name="Jetten M.S.M."/>
            <person name="Mascher T."/>
            <person name="Medema M.H."/>
            <person name="Devos D.P."/>
            <person name="Kaster A.-K."/>
            <person name="Ovreas L."/>
            <person name="Rohde M."/>
            <person name="Galperin M.Y."/>
            <person name="Jogler C."/>
        </authorList>
    </citation>
    <scope>NUCLEOTIDE SEQUENCE [LARGE SCALE GENOMIC DNA]</scope>
    <source>
        <strain evidence="2 3">Pla108</strain>
    </source>
</reference>
<dbReference type="Pfam" id="PF13469">
    <property type="entry name" value="Sulfotransfer_3"/>
    <property type="match status" value="1"/>
</dbReference>
<dbReference type="SUPFAM" id="SSF52540">
    <property type="entry name" value="P-loop containing nucleoside triphosphate hydrolases"/>
    <property type="match status" value="1"/>
</dbReference>
<keyword evidence="2" id="KW-0808">Transferase</keyword>
<keyword evidence="3" id="KW-1185">Reference proteome</keyword>
<dbReference type="InterPro" id="IPR027417">
    <property type="entry name" value="P-loop_NTPase"/>
</dbReference>
<feature type="region of interest" description="Disordered" evidence="1">
    <location>
        <begin position="325"/>
        <end position="350"/>
    </location>
</feature>
<dbReference type="GO" id="GO:0016740">
    <property type="term" value="F:transferase activity"/>
    <property type="evidence" value="ECO:0007669"/>
    <property type="project" value="UniProtKB-KW"/>
</dbReference>
<sequence>MTQPLLSVVVPTCNRVGPLLVALRSDTAQACRLTKLVIGDDSQEHSTECPNSHRYSEGVLTNRFNVNSGVRNSRLYRHARGLFRRVYPHVVRDTTPPSDVVVVMGKGRSGTTWLSEIINYRRDHRYLFEPFTHSRRFSETPLCRGFGDNRGYTRPESSDADRYDVASAILGGRSKDSVPDAYNRGLLYNRRIIKDISCLLYLPWLLRWFPEHKWVLLVRNPLATAASQAKYQWRYASSADYQDDHELVADHLHPFMPLIAEIDAAPSFDRAVLSWAIAYRVLVDSGVLTNPRCHVVHYEELLTDTGVLDELFRFLGRDDVERARPHLSRQSKTTWRSQPGDASRTLDGGATPDQHLAAERILQAFGFGRAYDHDGKPVQEAWRALAAAGKSRRPDSVV</sequence>
<proteinExistence type="predicted"/>
<evidence type="ECO:0000313" key="2">
    <source>
        <dbReference type="EMBL" id="TWT97973.1"/>
    </source>
</evidence>
<dbReference type="Gene3D" id="3.40.50.300">
    <property type="entry name" value="P-loop containing nucleotide triphosphate hydrolases"/>
    <property type="match status" value="1"/>
</dbReference>
<dbReference type="Proteomes" id="UP000317421">
    <property type="component" value="Unassembled WGS sequence"/>
</dbReference>
<gene>
    <name evidence="2" type="ORF">Pla108_21280</name>
</gene>